<gene>
    <name evidence="1" type="ORF">S06H3_00718</name>
</gene>
<dbReference type="Gene3D" id="3.30.110.150">
    <property type="entry name" value="SepF-like protein"/>
    <property type="match status" value="1"/>
</dbReference>
<organism evidence="1">
    <name type="scientific">marine sediment metagenome</name>
    <dbReference type="NCBI Taxonomy" id="412755"/>
    <lineage>
        <taxon>unclassified sequences</taxon>
        <taxon>metagenomes</taxon>
        <taxon>ecological metagenomes</taxon>
    </lineage>
</organism>
<dbReference type="Pfam" id="PF04472">
    <property type="entry name" value="SepF"/>
    <property type="match status" value="1"/>
</dbReference>
<protein>
    <recommendedName>
        <fullName evidence="2">Cell division protein SepF</fullName>
    </recommendedName>
</protein>
<name>X1KVB9_9ZZZZ</name>
<dbReference type="GO" id="GO:0090529">
    <property type="term" value="P:cell septum assembly"/>
    <property type="evidence" value="ECO:0007669"/>
    <property type="project" value="InterPro"/>
</dbReference>
<reference evidence="1" key="1">
    <citation type="journal article" date="2014" name="Front. Microbiol.">
        <title>High frequency of phylogenetically diverse reductive dehalogenase-homologous genes in deep subseafloor sedimentary metagenomes.</title>
        <authorList>
            <person name="Kawai M."/>
            <person name="Futagami T."/>
            <person name="Toyoda A."/>
            <person name="Takaki Y."/>
            <person name="Nishi S."/>
            <person name="Hori S."/>
            <person name="Arai W."/>
            <person name="Tsubouchi T."/>
            <person name="Morono Y."/>
            <person name="Uchiyama I."/>
            <person name="Ito T."/>
            <person name="Fujiyama A."/>
            <person name="Inagaki F."/>
            <person name="Takami H."/>
        </authorList>
    </citation>
    <scope>NUCLEOTIDE SEQUENCE</scope>
    <source>
        <strain evidence="1">Expedition CK06-06</strain>
    </source>
</reference>
<dbReference type="EMBL" id="BARV01000146">
    <property type="protein sequence ID" value="GAH94104.1"/>
    <property type="molecule type" value="Genomic_DNA"/>
</dbReference>
<accession>X1KVB9</accession>
<dbReference type="InterPro" id="IPR007561">
    <property type="entry name" value="Cell_div_SepF/SepF-rel"/>
</dbReference>
<evidence type="ECO:0000313" key="1">
    <source>
        <dbReference type="EMBL" id="GAH94104.1"/>
    </source>
</evidence>
<dbReference type="InterPro" id="IPR038594">
    <property type="entry name" value="SepF-like_sf"/>
</dbReference>
<proteinExistence type="predicted"/>
<sequence length="124" mass="13726">MKRLLGGKPKVKPETVEEVPIMEIEEKSVSRPKGVSALEPIYIKSMELHSLVDVQEVSDELRAGNIMVLDISMLMNQDPAELKRAIDQLKGICQAIGGDVGRLTESKVLATPRFVNIQFKRAIA</sequence>
<comment type="caution">
    <text evidence="1">The sequence shown here is derived from an EMBL/GenBank/DDBJ whole genome shotgun (WGS) entry which is preliminary data.</text>
</comment>
<evidence type="ECO:0008006" key="2">
    <source>
        <dbReference type="Google" id="ProtNLM"/>
    </source>
</evidence>
<dbReference type="AlphaFoldDB" id="X1KVB9"/>